<dbReference type="Pfam" id="PF08395">
    <property type="entry name" value="7tm_7"/>
    <property type="match status" value="1"/>
</dbReference>
<dbReference type="GO" id="GO:0007606">
    <property type="term" value="P:sensory perception of chemical stimulus"/>
    <property type="evidence" value="ECO:0000318"/>
    <property type="project" value="GO_Central"/>
</dbReference>
<keyword evidence="4 7" id="KW-1133">Transmembrane helix</keyword>
<feature type="transmembrane region" description="Helical" evidence="7">
    <location>
        <begin position="217"/>
        <end position="238"/>
    </location>
</feature>
<evidence type="ECO:0000313" key="10">
    <source>
        <dbReference type="Proteomes" id="UP000001555"/>
    </source>
</evidence>
<dbReference type="GO" id="GO:0038023">
    <property type="term" value="F:signaling receptor activity"/>
    <property type="evidence" value="ECO:0007669"/>
    <property type="project" value="UniProtKB-ARBA"/>
</dbReference>
<dbReference type="GO" id="GO:0051606">
    <property type="term" value="P:detection of stimulus"/>
    <property type="evidence" value="ECO:0007669"/>
    <property type="project" value="UniProtKB-ARBA"/>
</dbReference>
<evidence type="ECO:0000256" key="6">
    <source>
        <dbReference type="ARBA" id="ARBA00023170"/>
    </source>
</evidence>
<keyword evidence="10" id="KW-1185">Reference proteome</keyword>
<evidence type="ECO:0000256" key="1">
    <source>
        <dbReference type="ARBA" id="ARBA00004651"/>
    </source>
</evidence>
<accession>B7QHK0</accession>
<feature type="transmembrane region" description="Helical" evidence="7">
    <location>
        <begin position="325"/>
        <end position="348"/>
    </location>
</feature>
<keyword evidence="6" id="KW-0675">Receptor</keyword>
<dbReference type="InterPro" id="IPR013604">
    <property type="entry name" value="7TM_chemorcpt"/>
</dbReference>
<dbReference type="PaxDb" id="6945-B7QHK0"/>
<evidence type="ECO:0000256" key="4">
    <source>
        <dbReference type="ARBA" id="ARBA00022989"/>
    </source>
</evidence>
<name>B7QHK0_IXOSC</name>
<dbReference type="AlphaFoldDB" id="B7QHK0"/>
<feature type="transmembrane region" description="Helical" evidence="7">
    <location>
        <begin position="396"/>
        <end position="417"/>
    </location>
</feature>
<gene>
    <name evidence="8" type="ORF">IscW_ISCW023798</name>
</gene>
<dbReference type="InParanoid" id="B7QHK0"/>
<keyword evidence="3 7" id="KW-0812">Transmembrane</keyword>
<dbReference type="PANTHER" id="PTHR21421:SF29">
    <property type="entry name" value="GUSTATORY RECEPTOR 5A FOR TREHALOSE-RELATED"/>
    <property type="match status" value="1"/>
</dbReference>
<sequence>MPSSPVVSPETASKSVTMLEKCTRAAEEGTSITVPLKDVLKALRVFGIGPLTPRKLESRIKQGPSQDLTTHQIRYNQLAWVIMHIWIVRLLLRLGQVFLGKGKVGEAAVELLRGLASSVSLNRIILYRRRVCHFFWSVDHVTDRSLSYGKLSSFTSVYTIGIWLYILVRLILDVANLFTTVGFKGYMEQWLLVDTIPGSLTFAVYIIAVPDTVIRRLILSGPTIFMISFYSQLMWVIVSQFNSFHCTLKRKCTGSRNFGSDRLRQLRIRHADLCLLVQDVDDIMSPLAFLWHAMMVLGACAEATHLLQLKISEDAWAIVHISLDLAYMLVFFGIVSFSSAAVCQAYNATLNYVNLMSARMSQVDDAEFARQALLLMSQMQSISVSVTAWKFYDMNRAALITTLGAVVTYVVVVFQMAPKLLQGPSE</sequence>
<evidence type="ECO:0000256" key="5">
    <source>
        <dbReference type="ARBA" id="ARBA00023136"/>
    </source>
</evidence>
<dbReference type="VEuPathDB" id="VectorBase:ISCI023798"/>
<dbReference type="GO" id="GO:0005886">
    <property type="term" value="C:plasma membrane"/>
    <property type="evidence" value="ECO:0007669"/>
    <property type="project" value="UniProtKB-SubCell"/>
</dbReference>
<feature type="transmembrane region" description="Helical" evidence="7">
    <location>
        <begin position="157"/>
        <end position="178"/>
    </location>
</feature>
<keyword evidence="2" id="KW-1003">Cell membrane</keyword>
<evidence type="ECO:0000313" key="9">
    <source>
        <dbReference type="EnsemblMetazoa" id="ISCW023798-PA"/>
    </source>
</evidence>
<organism>
    <name type="scientific">Ixodes scapularis</name>
    <name type="common">Black-legged tick</name>
    <name type="synonym">Deer tick</name>
    <dbReference type="NCBI Taxonomy" id="6945"/>
    <lineage>
        <taxon>Eukaryota</taxon>
        <taxon>Metazoa</taxon>
        <taxon>Ecdysozoa</taxon>
        <taxon>Arthropoda</taxon>
        <taxon>Chelicerata</taxon>
        <taxon>Arachnida</taxon>
        <taxon>Acari</taxon>
        <taxon>Parasitiformes</taxon>
        <taxon>Ixodida</taxon>
        <taxon>Ixodoidea</taxon>
        <taxon>Ixodidae</taxon>
        <taxon>Ixodinae</taxon>
        <taxon>Ixodes</taxon>
    </lineage>
</organism>
<evidence type="ECO:0000313" key="8">
    <source>
        <dbReference type="EMBL" id="EEC18322.1"/>
    </source>
</evidence>
<dbReference type="EMBL" id="DS940066">
    <property type="protein sequence ID" value="EEC18322.1"/>
    <property type="molecule type" value="Genomic_DNA"/>
</dbReference>
<reference evidence="9" key="2">
    <citation type="submission" date="2020-05" db="UniProtKB">
        <authorList>
            <consortium name="EnsemblMetazoa"/>
        </authorList>
    </citation>
    <scope>IDENTIFICATION</scope>
    <source>
        <strain evidence="9">wikel</strain>
    </source>
</reference>
<dbReference type="GO" id="GO:0050909">
    <property type="term" value="P:sensory perception of taste"/>
    <property type="evidence" value="ECO:0007669"/>
    <property type="project" value="InterPro"/>
</dbReference>
<proteinExistence type="predicted"/>
<evidence type="ECO:0000256" key="2">
    <source>
        <dbReference type="ARBA" id="ARBA00022475"/>
    </source>
</evidence>
<feature type="transmembrane region" description="Helical" evidence="7">
    <location>
        <begin position="190"/>
        <end position="210"/>
    </location>
</feature>
<dbReference type="EnsemblMetazoa" id="ISCW023798-RA">
    <property type="protein sequence ID" value="ISCW023798-PA"/>
    <property type="gene ID" value="ISCW023798"/>
</dbReference>
<comment type="subcellular location">
    <subcellularLocation>
        <location evidence="1">Cell membrane</location>
        <topology evidence="1">Multi-pass membrane protein</topology>
    </subcellularLocation>
</comment>
<keyword evidence="5 7" id="KW-0472">Membrane</keyword>
<dbReference type="HOGENOM" id="CLU_644492_0_0_1"/>
<dbReference type="VEuPathDB" id="VectorBase:ISCW023798"/>
<protein>
    <submittedName>
        <fullName evidence="8 9">Uncharacterized protein</fullName>
    </submittedName>
</protein>
<dbReference type="PANTHER" id="PTHR21421">
    <property type="entry name" value="GUSTATORY RECEPTOR"/>
    <property type="match status" value="1"/>
</dbReference>
<evidence type="ECO:0000256" key="3">
    <source>
        <dbReference type="ARBA" id="ARBA00022692"/>
    </source>
</evidence>
<dbReference type="Proteomes" id="UP000001555">
    <property type="component" value="Unassembled WGS sequence"/>
</dbReference>
<dbReference type="EMBL" id="ABJB010249545">
    <property type="status" value="NOT_ANNOTATED_CDS"/>
    <property type="molecule type" value="Genomic_DNA"/>
</dbReference>
<evidence type="ECO:0000256" key="7">
    <source>
        <dbReference type="SAM" id="Phobius"/>
    </source>
</evidence>
<reference evidence="8 10" key="1">
    <citation type="submission" date="2008-03" db="EMBL/GenBank/DDBJ databases">
        <title>Annotation of Ixodes scapularis.</title>
        <authorList>
            <consortium name="Ixodes scapularis Genome Project Consortium"/>
            <person name="Caler E."/>
            <person name="Hannick L.I."/>
            <person name="Bidwell S."/>
            <person name="Joardar V."/>
            <person name="Thiagarajan M."/>
            <person name="Amedeo P."/>
            <person name="Galinsky K.J."/>
            <person name="Schobel S."/>
            <person name="Inman J."/>
            <person name="Hostetler J."/>
            <person name="Miller J."/>
            <person name="Hammond M."/>
            <person name="Megy K."/>
            <person name="Lawson D."/>
            <person name="Kodira C."/>
            <person name="Sutton G."/>
            <person name="Meyer J."/>
            <person name="Hill C.A."/>
            <person name="Birren B."/>
            <person name="Nene V."/>
            <person name="Collins F."/>
            <person name="Alarcon-Chaidez F."/>
            <person name="Wikel S."/>
            <person name="Strausberg R."/>
        </authorList>
    </citation>
    <scope>NUCLEOTIDE SEQUENCE [LARGE SCALE GENOMIC DNA]</scope>
    <source>
        <strain evidence="10">Wikel</strain>
        <strain evidence="8">Wikel colony</strain>
    </source>
</reference>